<dbReference type="GO" id="GO:0071978">
    <property type="term" value="P:bacterial-type flagellum-dependent swarming motility"/>
    <property type="evidence" value="ECO:0007669"/>
    <property type="project" value="TreeGrafter"/>
</dbReference>
<evidence type="ECO:0000256" key="3">
    <source>
        <dbReference type="ARBA" id="ARBA00008281"/>
    </source>
</evidence>
<dbReference type="GO" id="GO:0005886">
    <property type="term" value="C:plasma membrane"/>
    <property type="evidence" value="ECO:0007669"/>
    <property type="project" value="UniProtKB-SubCell"/>
</dbReference>
<feature type="region of interest" description="Disordered" evidence="11">
    <location>
        <begin position="1"/>
        <end position="21"/>
    </location>
</feature>
<keyword evidence="8 10" id="KW-1133">Transmembrane helix</keyword>
<evidence type="ECO:0000313" key="13">
    <source>
        <dbReference type="Proteomes" id="UP000246661"/>
    </source>
</evidence>
<keyword evidence="5 10" id="KW-0145">Chemotaxis</keyword>
<evidence type="ECO:0000313" key="12">
    <source>
        <dbReference type="EMBL" id="PWW21306.1"/>
    </source>
</evidence>
<dbReference type="GO" id="GO:0006935">
    <property type="term" value="P:chemotaxis"/>
    <property type="evidence" value="ECO:0007669"/>
    <property type="project" value="UniProtKB-KW"/>
</dbReference>
<feature type="transmembrane region" description="Helical" evidence="10">
    <location>
        <begin position="29"/>
        <end position="48"/>
    </location>
</feature>
<gene>
    <name evidence="12" type="ORF">JD79_00434</name>
</gene>
<evidence type="ECO:0000256" key="9">
    <source>
        <dbReference type="ARBA" id="ARBA00023136"/>
    </source>
</evidence>
<protein>
    <recommendedName>
        <fullName evidence="10">Flagellar protein FliL</fullName>
    </recommendedName>
</protein>
<reference evidence="13" key="1">
    <citation type="submission" date="2018-05" db="EMBL/GenBank/DDBJ databases">
        <authorList>
            <person name="Klenk H.-P."/>
            <person name="Huntemann M."/>
            <person name="Clum A."/>
            <person name="Pillay M."/>
            <person name="Palaniappan K."/>
            <person name="Varghese N."/>
            <person name="Mikhailova N."/>
            <person name="Stamatis D."/>
            <person name="Reddy T."/>
            <person name="Daum C."/>
            <person name="Shapiro N."/>
            <person name="Ivanova N."/>
            <person name="Kyrpides N."/>
            <person name="Woyke T."/>
        </authorList>
    </citation>
    <scope>NUCLEOTIDE SEQUENCE [LARGE SCALE GENOMIC DNA]</scope>
    <source>
        <strain evidence="13">DSM 45417</strain>
    </source>
</reference>
<dbReference type="Pfam" id="PF03748">
    <property type="entry name" value="FliL"/>
    <property type="match status" value="1"/>
</dbReference>
<dbReference type="InterPro" id="IPR005503">
    <property type="entry name" value="FliL"/>
</dbReference>
<keyword evidence="12" id="KW-0966">Cell projection</keyword>
<keyword evidence="9 10" id="KW-0472">Membrane</keyword>
<proteinExistence type="inferred from homology"/>
<name>A0A317QFC7_9ACTN</name>
<evidence type="ECO:0000256" key="8">
    <source>
        <dbReference type="ARBA" id="ARBA00022989"/>
    </source>
</evidence>
<dbReference type="AlphaFoldDB" id="A0A317QFC7"/>
<comment type="function">
    <text evidence="1 10">Controls the rotational direction of flagella during chemotaxis.</text>
</comment>
<keyword evidence="6 10" id="KW-0812">Transmembrane</keyword>
<comment type="similarity">
    <text evidence="3 10">Belongs to the FliL family.</text>
</comment>
<comment type="caution">
    <text evidence="12">The sequence shown here is derived from an EMBL/GenBank/DDBJ whole genome shotgun (WGS) entry which is preliminary data.</text>
</comment>
<evidence type="ECO:0000256" key="1">
    <source>
        <dbReference type="ARBA" id="ARBA00002254"/>
    </source>
</evidence>
<dbReference type="PANTHER" id="PTHR35091">
    <property type="entry name" value="FLAGELLAR PROTEIN FLIL"/>
    <property type="match status" value="1"/>
</dbReference>
<sequence length="161" mass="16669">MSTKTKDKAAKDKDAPADGEEAKGGKKKLLLVLAVLLVVAGAAAYFFLFTGEAEAEEPVAGEVVALEPVTVNLAGGGYLKIGISLQTTEDAASGGHGGGGVDGSKALDLVISTYSQAQPADVTGAREALKESLEHQIVEAYTDEEGVEMVMGIYFTEYVTQ</sequence>
<dbReference type="Proteomes" id="UP000246661">
    <property type="component" value="Unassembled WGS sequence"/>
</dbReference>
<keyword evidence="4 10" id="KW-1003">Cell membrane</keyword>
<evidence type="ECO:0000256" key="6">
    <source>
        <dbReference type="ARBA" id="ARBA00022692"/>
    </source>
</evidence>
<dbReference type="RefSeq" id="WP_110004209.1">
    <property type="nucleotide sequence ID" value="NZ_QGTX01000001.1"/>
</dbReference>
<evidence type="ECO:0000256" key="7">
    <source>
        <dbReference type="ARBA" id="ARBA00022779"/>
    </source>
</evidence>
<comment type="subcellular location">
    <subcellularLocation>
        <location evidence="2">Cell membrane</location>
        <topology evidence="2">Single-pass membrane protein</topology>
    </subcellularLocation>
</comment>
<keyword evidence="7 10" id="KW-0283">Flagellar rotation</keyword>
<dbReference type="OrthoDB" id="3537056at2"/>
<keyword evidence="13" id="KW-1185">Reference proteome</keyword>
<dbReference type="PANTHER" id="PTHR35091:SF2">
    <property type="entry name" value="FLAGELLAR PROTEIN FLIL"/>
    <property type="match status" value="1"/>
</dbReference>
<dbReference type="GO" id="GO:0009425">
    <property type="term" value="C:bacterial-type flagellum basal body"/>
    <property type="evidence" value="ECO:0007669"/>
    <property type="project" value="InterPro"/>
</dbReference>
<organism evidence="12 13">
    <name type="scientific">Geodermatophilus normandii</name>
    <dbReference type="NCBI Taxonomy" id="1137989"/>
    <lineage>
        <taxon>Bacteria</taxon>
        <taxon>Bacillati</taxon>
        <taxon>Actinomycetota</taxon>
        <taxon>Actinomycetes</taxon>
        <taxon>Geodermatophilales</taxon>
        <taxon>Geodermatophilaceae</taxon>
        <taxon>Geodermatophilus</taxon>
    </lineage>
</organism>
<evidence type="ECO:0000256" key="11">
    <source>
        <dbReference type="SAM" id="MobiDB-lite"/>
    </source>
</evidence>
<evidence type="ECO:0000256" key="10">
    <source>
        <dbReference type="RuleBase" id="RU364125"/>
    </source>
</evidence>
<accession>A0A317QFC7</accession>
<evidence type="ECO:0000256" key="5">
    <source>
        <dbReference type="ARBA" id="ARBA00022500"/>
    </source>
</evidence>
<dbReference type="EMBL" id="QGTX01000001">
    <property type="protein sequence ID" value="PWW21306.1"/>
    <property type="molecule type" value="Genomic_DNA"/>
</dbReference>
<keyword evidence="12" id="KW-0969">Cilium</keyword>
<keyword evidence="12" id="KW-0282">Flagellum</keyword>
<evidence type="ECO:0000256" key="4">
    <source>
        <dbReference type="ARBA" id="ARBA00022475"/>
    </source>
</evidence>
<evidence type="ECO:0000256" key="2">
    <source>
        <dbReference type="ARBA" id="ARBA00004162"/>
    </source>
</evidence>